<evidence type="ECO:0000313" key="2">
    <source>
        <dbReference type="EMBL" id="KAF4672586.1"/>
    </source>
</evidence>
<reference evidence="2 3" key="1">
    <citation type="submission" date="2020-04" db="EMBL/GenBank/DDBJ databases">
        <title>Perkinsus chesapeaki whole genome sequence.</title>
        <authorList>
            <person name="Bogema D.R."/>
        </authorList>
    </citation>
    <scope>NUCLEOTIDE SEQUENCE [LARGE SCALE GENOMIC DNA]</scope>
    <source>
        <strain evidence="2">ATCC PRA-425</strain>
    </source>
</reference>
<evidence type="ECO:0000256" key="1">
    <source>
        <dbReference type="SAM" id="Phobius"/>
    </source>
</evidence>
<protein>
    <recommendedName>
        <fullName evidence="4">Phosphatidate cytidylyltransferase</fullName>
    </recommendedName>
</protein>
<gene>
    <name evidence="2" type="ORF">FOL47_000337</name>
</gene>
<feature type="transmembrane region" description="Helical" evidence="1">
    <location>
        <begin position="167"/>
        <end position="187"/>
    </location>
</feature>
<keyword evidence="1" id="KW-1133">Transmembrane helix</keyword>
<organism evidence="2 3">
    <name type="scientific">Perkinsus chesapeaki</name>
    <name type="common">Clam parasite</name>
    <name type="synonym">Perkinsus andrewsi</name>
    <dbReference type="NCBI Taxonomy" id="330153"/>
    <lineage>
        <taxon>Eukaryota</taxon>
        <taxon>Sar</taxon>
        <taxon>Alveolata</taxon>
        <taxon>Perkinsozoa</taxon>
        <taxon>Perkinsea</taxon>
        <taxon>Perkinsida</taxon>
        <taxon>Perkinsidae</taxon>
        <taxon>Perkinsus</taxon>
    </lineage>
</organism>
<comment type="caution">
    <text evidence="2">The sequence shown here is derived from an EMBL/GenBank/DDBJ whole genome shotgun (WGS) entry which is preliminary data.</text>
</comment>
<dbReference type="OrthoDB" id="419290at2759"/>
<evidence type="ECO:0008006" key="4">
    <source>
        <dbReference type="Google" id="ProtNLM"/>
    </source>
</evidence>
<dbReference type="Proteomes" id="UP000591131">
    <property type="component" value="Unassembled WGS sequence"/>
</dbReference>
<sequence>MARKLRWQFLQDMAVALPVIPEIDLPVNACFAVMAIEGLFLILLQFDTKHISLFAARKLCHSGSGLSMLFLTSHLLVNRLYIYGVVALSLTMTWSLIPGIPNWRFGAYEDPGITIYLLIVGFWYFMELPIAVLAPVFFADPAGAVVGQWASRNIPNLNPKWIGTKTVLGSVAVFVVAFVTLHAPATFLPRLMVAFVTAVVEGFGGKYDNLNIAAVVIIAWFLNAHN</sequence>
<dbReference type="AlphaFoldDB" id="A0A7J6MM99"/>
<accession>A0A7J6MM99</accession>
<keyword evidence="1" id="KW-0472">Membrane</keyword>
<feature type="transmembrane region" description="Helical" evidence="1">
    <location>
        <begin position="113"/>
        <end position="146"/>
    </location>
</feature>
<keyword evidence="1" id="KW-0812">Transmembrane</keyword>
<evidence type="ECO:0000313" key="3">
    <source>
        <dbReference type="Proteomes" id="UP000591131"/>
    </source>
</evidence>
<feature type="transmembrane region" description="Helical" evidence="1">
    <location>
        <begin position="80"/>
        <end position="101"/>
    </location>
</feature>
<feature type="transmembrane region" description="Helical" evidence="1">
    <location>
        <begin position="207"/>
        <end position="224"/>
    </location>
</feature>
<dbReference type="EMBL" id="JAAPAO010000105">
    <property type="protein sequence ID" value="KAF4672586.1"/>
    <property type="molecule type" value="Genomic_DNA"/>
</dbReference>
<name>A0A7J6MM99_PERCH</name>
<proteinExistence type="predicted"/>
<keyword evidence="3" id="KW-1185">Reference proteome</keyword>